<gene>
    <name evidence="2" type="ordered locus">DPPB11</name>
</gene>
<dbReference type="HOGENOM" id="CLU_1977948_0_0_7"/>
<evidence type="ECO:0000313" key="2">
    <source>
        <dbReference type="EMBL" id="CAG37875.1"/>
    </source>
</evidence>
<geneLocation type="plasmid" evidence="3">
    <name>large</name>
</geneLocation>
<feature type="transmembrane region" description="Helical" evidence="1">
    <location>
        <begin position="106"/>
        <end position="125"/>
    </location>
</feature>
<organism evidence="2 3">
    <name type="scientific">Desulfotalea psychrophila (strain LSv54 / DSM 12343)</name>
    <dbReference type="NCBI Taxonomy" id="177439"/>
    <lineage>
        <taxon>Bacteria</taxon>
        <taxon>Pseudomonadati</taxon>
        <taxon>Thermodesulfobacteriota</taxon>
        <taxon>Desulfobulbia</taxon>
        <taxon>Desulfobulbales</taxon>
        <taxon>Desulfocapsaceae</taxon>
        <taxon>Desulfotalea</taxon>
    </lineage>
</organism>
<dbReference type="AlphaFoldDB" id="Q6AIH2"/>
<dbReference type="STRING" id="177439.DPPB11"/>
<evidence type="ECO:0008006" key="4">
    <source>
        <dbReference type="Google" id="ProtNLM"/>
    </source>
</evidence>
<evidence type="ECO:0000313" key="3">
    <source>
        <dbReference type="Proteomes" id="UP000000602"/>
    </source>
</evidence>
<sequence length="126" mass="14096">MATAKESTEVENLQEDEFKALSKEKARKIIAEQNNLTLSEDDPILALVTLHGAFIEDHKELLKGEIETIKTALRSTISESLEHIQIDSKKKEASSEATKKYDLNNILTSSAISFTFGLFLTLLIMK</sequence>
<dbReference type="EMBL" id="CR522871">
    <property type="protein sequence ID" value="CAG37875.1"/>
    <property type="molecule type" value="Genomic_DNA"/>
</dbReference>
<accession>Q6AIH2</accession>
<dbReference type="OrthoDB" id="5459102at2"/>
<dbReference type="Proteomes" id="UP000000602">
    <property type="component" value="Plasmid large"/>
</dbReference>
<keyword evidence="3" id="KW-1185">Reference proteome</keyword>
<dbReference type="KEGG" id="dps:DPPB11"/>
<protein>
    <recommendedName>
        <fullName evidence="4">Conjugal transfer protein TraM</fullName>
    </recommendedName>
</protein>
<evidence type="ECO:0000256" key="1">
    <source>
        <dbReference type="SAM" id="Phobius"/>
    </source>
</evidence>
<name>Q6AIH2_DESPS</name>
<keyword evidence="1" id="KW-0812">Transmembrane</keyword>
<proteinExistence type="predicted"/>
<reference evidence="2 3" key="1">
    <citation type="journal article" date="2004" name="Environ. Microbiol.">
        <title>The genome of Desulfotalea psychrophila, a sulfate-reducing bacterium from permanently cold Arctic sediments.</title>
        <authorList>
            <person name="Rabus R."/>
            <person name="Ruepp A."/>
            <person name="Frickey T."/>
            <person name="Rattei T."/>
            <person name="Fartmann B."/>
            <person name="Stark M."/>
            <person name="Bauer M."/>
            <person name="Zibat A."/>
            <person name="Lombardot T."/>
            <person name="Becker I."/>
            <person name="Amann J."/>
            <person name="Gellner K."/>
            <person name="Teeling H."/>
            <person name="Leuschner W.D."/>
            <person name="Gloeckner F.-O."/>
            <person name="Lupas A.N."/>
            <person name="Amann R."/>
            <person name="Klenk H.-P."/>
        </authorList>
    </citation>
    <scope>NUCLEOTIDE SEQUENCE [LARGE SCALE GENOMIC DNA]</scope>
    <source>
        <strain evidence="3">DSM 12343 / LSv54</strain>
        <plasmid evidence="3">large</plasmid>
    </source>
</reference>
<keyword evidence="1" id="KW-1133">Transmembrane helix</keyword>
<dbReference type="RefSeq" id="WP_011190370.1">
    <property type="nucleotide sequence ID" value="NC_006139.1"/>
</dbReference>
<keyword evidence="1" id="KW-0472">Membrane</keyword>